<name>A0A2D6YLH4_9DELT</name>
<dbReference type="GO" id="GO:0031012">
    <property type="term" value="C:extracellular matrix"/>
    <property type="evidence" value="ECO:0007669"/>
    <property type="project" value="InterPro"/>
</dbReference>
<dbReference type="InterPro" id="IPR024079">
    <property type="entry name" value="MetalloPept_cat_dom_sf"/>
</dbReference>
<proteinExistence type="predicted"/>
<dbReference type="GO" id="GO:0004222">
    <property type="term" value="F:metalloendopeptidase activity"/>
    <property type="evidence" value="ECO:0007669"/>
    <property type="project" value="InterPro"/>
</dbReference>
<reference evidence="7" key="1">
    <citation type="submission" date="2017-09" db="EMBL/GenBank/DDBJ databases">
        <title>The Reconstruction of 2,631 Draft Metagenome-Assembled Genomes from the Global Oceans.</title>
        <authorList>
            <person name="Tully B.J."/>
            <person name="Graham E.D."/>
            <person name="Heidelberg J.F."/>
        </authorList>
    </citation>
    <scope>NUCLEOTIDE SEQUENCE [LARGE SCALE GENOMIC DNA]</scope>
</reference>
<dbReference type="GO" id="GO:0008270">
    <property type="term" value="F:zinc ion binding"/>
    <property type="evidence" value="ECO:0007669"/>
    <property type="project" value="InterPro"/>
</dbReference>
<keyword evidence="4" id="KW-0862">Zinc</keyword>
<evidence type="ECO:0000313" key="7">
    <source>
        <dbReference type="Proteomes" id="UP000226525"/>
    </source>
</evidence>
<comment type="caution">
    <text evidence="6">The sequence shown here is derived from an EMBL/GenBank/DDBJ whole genome shotgun (WGS) entry which is preliminary data.</text>
</comment>
<protein>
    <recommendedName>
        <fullName evidence="5">Peptidase M10 metallopeptidase domain-containing protein</fullName>
    </recommendedName>
</protein>
<keyword evidence="2" id="KW-0479">Metal-binding</keyword>
<sequence length="230" mass="25290">MFPLTRRNLLLGSSGLFLFGCGDSESHTAGKDYYPVTSRYIFHWGKNGSIVIDKDATNATYSLGGSANELIWFETGVNAWADTLNEIGISVSFSTTSPDVKVYWLNSAQMLARTGSSYVLGQATTEKEIYMLKGEDQTTTTAVATHEFGHMLGIWSHSFDINDVMYPYLNSASLSNRDKRTLVDFLYELSPDFDLHDVAGPLVHSLTGISIPHYVSSLTTNGCQIGTSKE</sequence>
<dbReference type="SUPFAM" id="SSF55486">
    <property type="entry name" value="Metalloproteases ('zincins'), catalytic domain"/>
    <property type="match status" value="1"/>
</dbReference>
<keyword evidence="3" id="KW-0378">Hydrolase</keyword>
<dbReference type="EMBL" id="NZEX01000127">
    <property type="protein sequence ID" value="MAH64010.1"/>
    <property type="molecule type" value="Genomic_DNA"/>
</dbReference>
<organism evidence="6 7">
    <name type="scientific">SAR324 cluster bacterium</name>
    <dbReference type="NCBI Taxonomy" id="2024889"/>
    <lineage>
        <taxon>Bacteria</taxon>
        <taxon>Deltaproteobacteria</taxon>
        <taxon>SAR324 cluster</taxon>
    </lineage>
</organism>
<dbReference type="AlphaFoldDB" id="A0A2D6YLH4"/>
<dbReference type="InterPro" id="IPR001818">
    <property type="entry name" value="Pept_M10_metallopeptidase"/>
</dbReference>
<evidence type="ECO:0000256" key="1">
    <source>
        <dbReference type="ARBA" id="ARBA00022670"/>
    </source>
</evidence>
<dbReference type="GO" id="GO:0006508">
    <property type="term" value="P:proteolysis"/>
    <property type="evidence" value="ECO:0007669"/>
    <property type="project" value="UniProtKB-KW"/>
</dbReference>
<dbReference type="Proteomes" id="UP000226525">
    <property type="component" value="Unassembled WGS sequence"/>
</dbReference>
<dbReference type="PROSITE" id="PS51257">
    <property type="entry name" value="PROKAR_LIPOPROTEIN"/>
    <property type="match status" value="1"/>
</dbReference>
<feature type="domain" description="Peptidase M10 metallopeptidase" evidence="5">
    <location>
        <begin position="110"/>
        <end position="179"/>
    </location>
</feature>
<evidence type="ECO:0000256" key="4">
    <source>
        <dbReference type="ARBA" id="ARBA00022833"/>
    </source>
</evidence>
<evidence type="ECO:0000259" key="5">
    <source>
        <dbReference type="Pfam" id="PF00413"/>
    </source>
</evidence>
<keyword evidence="1" id="KW-0645">Protease</keyword>
<dbReference type="Gene3D" id="3.40.390.10">
    <property type="entry name" value="Collagenase (Catalytic Domain)"/>
    <property type="match status" value="1"/>
</dbReference>
<accession>A0A2D6YLH4</accession>
<gene>
    <name evidence="6" type="ORF">CMN54_11315</name>
</gene>
<evidence type="ECO:0000313" key="6">
    <source>
        <dbReference type="EMBL" id="MAH64010.1"/>
    </source>
</evidence>
<evidence type="ECO:0000256" key="2">
    <source>
        <dbReference type="ARBA" id="ARBA00022723"/>
    </source>
</evidence>
<dbReference type="Pfam" id="PF00413">
    <property type="entry name" value="Peptidase_M10"/>
    <property type="match status" value="1"/>
</dbReference>
<evidence type="ECO:0000256" key="3">
    <source>
        <dbReference type="ARBA" id="ARBA00022801"/>
    </source>
</evidence>